<dbReference type="GO" id="GO:0003677">
    <property type="term" value="F:DNA binding"/>
    <property type="evidence" value="ECO:0007669"/>
    <property type="project" value="UniProtKB-KW"/>
</dbReference>
<comment type="caution">
    <text evidence="2">The sequence shown here is derived from an EMBL/GenBank/DDBJ whole genome shotgun (WGS) entry which is preliminary data.</text>
</comment>
<sequence>MARPQRPAETTPSVPAKLRHDFPLADHTGILLHKAGLLIEQQVDAALGAAGFRLRDFLVLAALSGEAELSQQDLSQVINLDPTTVVALIDDLERAGHVERRRNPADRRRYILGITEAGRAALAETQLVAEEAERAFFARLPEGNRGQLHEMLSVLLVDRWPNSVCV</sequence>
<dbReference type="AlphaFoldDB" id="A0A7W7R1Z8"/>
<dbReference type="Gene3D" id="1.10.10.10">
    <property type="entry name" value="Winged helix-like DNA-binding domain superfamily/Winged helix DNA-binding domain"/>
    <property type="match status" value="1"/>
</dbReference>
<dbReference type="PANTHER" id="PTHR33164">
    <property type="entry name" value="TRANSCRIPTIONAL REGULATOR, MARR FAMILY"/>
    <property type="match status" value="1"/>
</dbReference>
<dbReference type="GO" id="GO:0006950">
    <property type="term" value="P:response to stress"/>
    <property type="evidence" value="ECO:0007669"/>
    <property type="project" value="TreeGrafter"/>
</dbReference>
<name>A0A7W7R1Z8_KITKI</name>
<dbReference type="InterPro" id="IPR000835">
    <property type="entry name" value="HTH_MarR-typ"/>
</dbReference>
<dbReference type="Pfam" id="PF12802">
    <property type="entry name" value="MarR_2"/>
    <property type="match status" value="1"/>
</dbReference>
<dbReference type="InterPro" id="IPR039422">
    <property type="entry name" value="MarR/SlyA-like"/>
</dbReference>
<dbReference type="GO" id="GO:0003700">
    <property type="term" value="F:DNA-binding transcription factor activity"/>
    <property type="evidence" value="ECO:0007669"/>
    <property type="project" value="InterPro"/>
</dbReference>
<organism evidence="2 3">
    <name type="scientific">Kitasatospora kifunensis</name>
    <name type="common">Streptomyces kifunensis</name>
    <dbReference type="NCBI Taxonomy" id="58351"/>
    <lineage>
        <taxon>Bacteria</taxon>
        <taxon>Bacillati</taxon>
        <taxon>Actinomycetota</taxon>
        <taxon>Actinomycetes</taxon>
        <taxon>Kitasatosporales</taxon>
        <taxon>Streptomycetaceae</taxon>
        <taxon>Kitasatospora</taxon>
    </lineage>
</organism>
<dbReference type="InterPro" id="IPR036388">
    <property type="entry name" value="WH-like_DNA-bd_sf"/>
</dbReference>
<keyword evidence="3" id="KW-1185">Reference proteome</keyword>
<dbReference type="Proteomes" id="UP000540506">
    <property type="component" value="Unassembled WGS sequence"/>
</dbReference>
<evidence type="ECO:0000313" key="2">
    <source>
        <dbReference type="EMBL" id="MBB4923947.1"/>
    </source>
</evidence>
<evidence type="ECO:0000313" key="3">
    <source>
        <dbReference type="Proteomes" id="UP000540506"/>
    </source>
</evidence>
<proteinExistence type="predicted"/>
<dbReference type="PANTHER" id="PTHR33164:SF89">
    <property type="entry name" value="MARR FAMILY REGULATORY PROTEIN"/>
    <property type="match status" value="1"/>
</dbReference>
<protein>
    <submittedName>
        <fullName evidence="2">DNA-binding MarR family transcriptional regulator</fullName>
    </submittedName>
</protein>
<dbReference type="RefSeq" id="WP_184935974.1">
    <property type="nucleotide sequence ID" value="NZ_JACHJV010000001.1"/>
</dbReference>
<reference evidence="2 3" key="1">
    <citation type="submission" date="2020-08" db="EMBL/GenBank/DDBJ databases">
        <title>Sequencing the genomes of 1000 actinobacteria strains.</title>
        <authorList>
            <person name="Klenk H.-P."/>
        </authorList>
    </citation>
    <scope>NUCLEOTIDE SEQUENCE [LARGE SCALE GENOMIC DNA]</scope>
    <source>
        <strain evidence="2 3">DSM 41654</strain>
    </source>
</reference>
<keyword evidence="2" id="KW-0238">DNA-binding</keyword>
<dbReference type="SUPFAM" id="SSF46785">
    <property type="entry name" value="Winged helix' DNA-binding domain"/>
    <property type="match status" value="1"/>
</dbReference>
<feature type="domain" description="HTH marR-type" evidence="1">
    <location>
        <begin position="25"/>
        <end position="157"/>
    </location>
</feature>
<dbReference type="PROSITE" id="PS50995">
    <property type="entry name" value="HTH_MARR_2"/>
    <property type="match status" value="1"/>
</dbReference>
<dbReference type="SMART" id="SM00347">
    <property type="entry name" value="HTH_MARR"/>
    <property type="match status" value="1"/>
</dbReference>
<dbReference type="EMBL" id="JACHJV010000001">
    <property type="protein sequence ID" value="MBB4923947.1"/>
    <property type="molecule type" value="Genomic_DNA"/>
</dbReference>
<accession>A0A7W7R1Z8</accession>
<dbReference type="InterPro" id="IPR036390">
    <property type="entry name" value="WH_DNA-bd_sf"/>
</dbReference>
<dbReference type="PRINTS" id="PR00598">
    <property type="entry name" value="HTHMARR"/>
</dbReference>
<evidence type="ECO:0000259" key="1">
    <source>
        <dbReference type="PROSITE" id="PS50995"/>
    </source>
</evidence>
<gene>
    <name evidence="2" type="ORF">FHR34_002940</name>
</gene>